<dbReference type="EnsemblMetazoa" id="XM_029487191.1">
    <property type="protein sequence ID" value="XP_029343051.1"/>
    <property type="gene ID" value="LOC115033727"/>
</dbReference>
<dbReference type="Proteomes" id="UP000007819">
    <property type="component" value="Chromosome A1"/>
</dbReference>
<dbReference type="Pfam" id="PF02945">
    <property type="entry name" value="Endonuclease_7"/>
    <property type="match status" value="1"/>
</dbReference>
<dbReference type="Gene3D" id="3.40.1800.10">
    <property type="entry name" value="His-Me finger endonucleases"/>
    <property type="match status" value="1"/>
</dbReference>
<proteinExistence type="inferred from homology"/>
<dbReference type="GO" id="GO:0003887">
    <property type="term" value="F:DNA-directed DNA polymerase activity"/>
    <property type="evidence" value="ECO:0007669"/>
    <property type="project" value="UniProtKB-KW"/>
</dbReference>
<evidence type="ECO:0000256" key="7">
    <source>
        <dbReference type="ARBA" id="ARBA00023125"/>
    </source>
</evidence>
<dbReference type="GO" id="GO:0006260">
    <property type="term" value="P:DNA replication"/>
    <property type="evidence" value="ECO:0007669"/>
    <property type="project" value="UniProtKB-KW"/>
</dbReference>
<keyword evidence="3" id="KW-0808">Transferase</keyword>
<keyword evidence="5" id="KW-0235">DNA replication</keyword>
<evidence type="ECO:0000256" key="4">
    <source>
        <dbReference type="ARBA" id="ARBA00022695"/>
    </source>
</evidence>
<dbReference type="Pfam" id="PF03175">
    <property type="entry name" value="DNA_pol_B_2"/>
    <property type="match status" value="1"/>
</dbReference>
<dbReference type="GO" id="GO:0000166">
    <property type="term" value="F:nucleotide binding"/>
    <property type="evidence" value="ECO:0007669"/>
    <property type="project" value="InterPro"/>
</dbReference>
<feature type="domain" description="DNA-directed DNA polymerase family B mitochondria/virus" evidence="9">
    <location>
        <begin position="140"/>
        <end position="347"/>
    </location>
</feature>
<organism evidence="10 11">
    <name type="scientific">Acyrthosiphon pisum</name>
    <name type="common">Pea aphid</name>
    <dbReference type="NCBI Taxonomy" id="7029"/>
    <lineage>
        <taxon>Eukaryota</taxon>
        <taxon>Metazoa</taxon>
        <taxon>Ecdysozoa</taxon>
        <taxon>Arthropoda</taxon>
        <taxon>Hexapoda</taxon>
        <taxon>Insecta</taxon>
        <taxon>Pterygota</taxon>
        <taxon>Neoptera</taxon>
        <taxon>Paraneoptera</taxon>
        <taxon>Hemiptera</taxon>
        <taxon>Sternorrhyncha</taxon>
        <taxon>Aphidomorpha</taxon>
        <taxon>Aphidoidea</taxon>
        <taxon>Aphididae</taxon>
        <taxon>Macrosiphini</taxon>
        <taxon>Acyrthosiphon</taxon>
    </lineage>
</organism>
<comment type="similarity">
    <text evidence="1">Belongs to the DNA polymerase type-B family.</text>
</comment>
<dbReference type="OrthoDB" id="414982at2759"/>
<comment type="catalytic activity">
    <reaction evidence="8">
        <text>DNA(n) + a 2'-deoxyribonucleoside 5'-triphosphate = DNA(n+1) + diphosphate</text>
        <dbReference type="Rhea" id="RHEA:22508"/>
        <dbReference type="Rhea" id="RHEA-COMP:17339"/>
        <dbReference type="Rhea" id="RHEA-COMP:17340"/>
        <dbReference type="ChEBI" id="CHEBI:33019"/>
        <dbReference type="ChEBI" id="CHEBI:61560"/>
        <dbReference type="ChEBI" id="CHEBI:173112"/>
        <dbReference type="EC" id="2.7.7.7"/>
    </reaction>
</comment>
<dbReference type="InterPro" id="IPR004868">
    <property type="entry name" value="DNA-dir_DNA_pol_B_mt/vir"/>
</dbReference>
<evidence type="ECO:0000256" key="5">
    <source>
        <dbReference type="ARBA" id="ARBA00022705"/>
    </source>
</evidence>
<dbReference type="RefSeq" id="XP_029343051.1">
    <property type="nucleotide sequence ID" value="XM_029487191.1"/>
</dbReference>
<protein>
    <recommendedName>
        <fullName evidence="2">DNA-directed DNA polymerase</fullName>
        <ecNumber evidence="2">2.7.7.7</ecNumber>
    </recommendedName>
</protein>
<dbReference type="SUPFAM" id="SSF54060">
    <property type="entry name" value="His-Me finger endonucleases"/>
    <property type="match status" value="1"/>
</dbReference>
<dbReference type="InterPro" id="IPR043502">
    <property type="entry name" value="DNA/RNA_pol_sf"/>
</dbReference>
<keyword evidence="4" id="KW-0548">Nucleotidyltransferase</keyword>
<dbReference type="InterPro" id="IPR004211">
    <property type="entry name" value="Endonuclease_7"/>
</dbReference>
<name>A0A8R2JNR6_ACYPI</name>
<reference evidence="10" key="2">
    <citation type="submission" date="2022-06" db="UniProtKB">
        <authorList>
            <consortium name="EnsemblMetazoa"/>
        </authorList>
    </citation>
    <scope>IDENTIFICATION</scope>
</reference>
<dbReference type="GO" id="GO:0003677">
    <property type="term" value="F:DNA binding"/>
    <property type="evidence" value="ECO:0007669"/>
    <property type="project" value="UniProtKB-KW"/>
</dbReference>
<dbReference type="PANTHER" id="PTHR31511">
    <property type="entry name" value="PROTEIN CBG23764"/>
    <property type="match status" value="1"/>
</dbReference>
<dbReference type="KEGG" id="api:115033727"/>
<evidence type="ECO:0000256" key="2">
    <source>
        <dbReference type="ARBA" id="ARBA00012417"/>
    </source>
</evidence>
<dbReference type="InterPro" id="IPR044925">
    <property type="entry name" value="His-Me_finger_sf"/>
</dbReference>
<dbReference type="PANTHER" id="PTHR31511:SF12">
    <property type="entry name" value="RHO TERMINATION FACTOR N-TERMINAL DOMAIN-CONTAINING PROTEIN"/>
    <property type="match status" value="1"/>
</dbReference>
<dbReference type="GeneID" id="115033727"/>
<dbReference type="GO" id="GO:0042575">
    <property type="term" value="C:DNA polymerase complex"/>
    <property type="evidence" value="ECO:0007669"/>
    <property type="project" value="UniProtKB-ARBA"/>
</dbReference>
<dbReference type="InterPro" id="IPR038563">
    <property type="entry name" value="Endonuclease_7_sf"/>
</dbReference>
<dbReference type="SUPFAM" id="SSF53098">
    <property type="entry name" value="Ribonuclease H-like"/>
    <property type="match status" value="1"/>
</dbReference>
<evidence type="ECO:0000256" key="3">
    <source>
        <dbReference type="ARBA" id="ARBA00022679"/>
    </source>
</evidence>
<evidence type="ECO:0000313" key="10">
    <source>
        <dbReference type="EnsemblMetazoa" id="XP_029343051.1"/>
    </source>
</evidence>
<keyword evidence="11" id="KW-1185">Reference proteome</keyword>
<dbReference type="EC" id="2.7.7.7" evidence="2"/>
<keyword evidence="6" id="KW-0239">DNA-directed DNA polymerase</keyword>
<evidence type="ECO:0000256" key="6">
    <source>
        <dbReference type="ARBA" id="ARBA00022932"/>
    </source>
</evidence>
<evidence type="ECO:0000256" key="8">
    <source>
        <dbReference type="ARBA" id="ARBA00049244"/>
    </source>
</evidence>
<dbReference type="InterPro" id="IPR012337">
    <property type="entry name" value="RNaseH-like_sf"/>
</dbReference>
<evidence type="ECO:0000259" key="9">
    <source>
        <dbReference type="Pfam" id="PF03175"/>
    </source>
</evidence>
<evidence type="ECO:0000313" key="11">
    <source>
        <dbReference type="Proteomes" id="UP000007819"/>
    </source>
</evidence>
<dbReference type="SUPFAM" id="SSF56672">
    <property type="entry name" value="DNA/RNA polymerases"/>
    <property type="match status" value="1"/>
</dbReference>
<sequence>MKKNNNYKNTRIIHHHDVMSYCYYVKPNDDIPVELLEKFDIETGPVIFRGNSSMGKGDVAKKFMEEIVKVALKIENILNTNVPIKMSEDEKKLHREIADRGTCPLCKSKFNNNNNLPVRDHDHLTGKYRGTVCSKCNLQMVKPNFVPIFFHNLSGYDSHFLVLQLGLDTKSINVIPNTEEKFISFTKYVSNNFQIRFVDTFRFMATSLEKLVINLAKGDKSKFRETGKIFNSTDMDLVTRKGVYPYEYTDGWEKLDENILPRKEDFYNTLTETDLCDEDYEYAKRVWDHFNFNTLGEYSDWYMKVDVMLLCDVFENFRDLCLDTYGLDPNYYYTAPGMSFDCMLKYTKVQLQLLSDYDQLLMMEAGVRGGLTQASMRYARANNSKVPDYDPSKPNSWIAYLDATNLYGWAMSQFLPKDGFSWYEGDLSVKNILKLLENSNETSEIGYSLEVDLSYPKSLHDKHNDLPYLPERIIPPGSKIKKLVANLKPKKHYVVHYMALKQALKAGLILEKVTI</sequence>
<evidence type="ECO:0000256" key="1">
    <source>
        <dbReference type="ARBA" id="ARBA00005755"/>
    </source>
</evidence>
<accession>A0A8R2JNR6</accession>
<keyword evidence="7" id="KW-0238">DNA-binding</keyword>
<dbReference type="AlphaFoldDB" id="A0A8R2JNR6"/>
<reference evidence="11" key="1">
    <citation type="submission" date="2010-06" db="EMBL/GenBank/DDBJ databases">
        <authorList>
            <person name="Jiang H."/>
            <person name="Abraham K."/>
            <person name="Ali S."/>
            <person name="Alsbrooks S.L."/>
            <person name="Anim B.N."/>
            <person name="Anosike U.S."/>
            <person name="Attaway T."/>
            <person name="Bandaranaike D.P."/>
            <person name="Battles P.K."/>
            <person name="Bell S.N."/>
            <person name="Bell A.V."/>
            <person name="Beltran B."/>
            <person name="Bickham C."/>
            <person name="Bustamante Y."/>
            <person name="Caleb T."/>
            <person name="Canada A."/>
            <person name="Cardenas V."/>
            <person name="Carter K."/>
            <person name="Chacko J."/>
            <person name="Chandrabose M.N."/>
            <person name="Chavez D."/>
            <person name="Chavez A."/>
            <person name="Chen L."/>
            <person name="Chu H.-S."/>
            <person name="Claassen K.J."/>
            <person name="Cockrell R."/>
            <person name="Collins M."/>
            <person name="Cooper J.A."/>
            <person name="Cree A."/>
            <person name="Curry S.M."/>
            <person name="Da Y."/>
            <person name="Dao M.D."/>
            <person name="Das B."/>
            <person name="Davila M.-L."/>
            <person name="Davy-Carroll L."/>
            <person name="Denson S."/>
            <person name="Dinh H."/>
            <person name="Ebong V.E."/>
            <person name="Edwards J.R."/>
            <person name="Egan A."/>
            <person name="El-Daye J."/>
            <person name="Escobedo L."/>
            <person name="Fernandez S."/>
            <person name="Fernando P.R."/>
            <person name="Flagg N."/>
            <person name="Forbes L.D."/>
            <person name="Fowler R.G."/>
            <person name="Fu Q."/>
            <person name="Gabisi R.A."/>
            <person name="Ganer J."/>
            <person name="Garbino Pronczuk A."/>
            <person name="Garcia R.M."/>
            <person name="Garner T."/>
            <person name="Garrett T.E."/>
            <person name="Gonzalez D.A."/>
            <person name="Hamid H."/>
            <person name="Hawkins E.S."/>
            <person name="Hirani K."/>
            <person name="Hogues M.E."/>
            <person name="Hollins B."/>
            <person name="Hsiao C.-H."/>
            <person name="Jabil R."/>
            <person name="James M.L."/>
            <person name="Jhangiani S.N."/>
            <person name="Johnson B."/>
            <person name="Johnson Q."/>
            <person name="Joshi V."/>
            <person name="Kalu J.B."/>
            <person name="Kam C."/>
            <person name="Kashfia A."/>
            <person name="Keebler J."/>
            <person name="Kisamo H."/>
            <person name="Kovar C.L."/>
            <person name="Lago L.A."/>
            <person name="Lai C.-Y."/>
            <person name="Laidlaw J."/>
            <person name="Lara F."/>
            <person name="Le T.-K."/>
            <person name="Lee S.L."/>
            <person name="Legall F.H."/>
            <person name="Lemon S.J."/>
            <person name="Lewis L.R."/>
            <person name="Li B."/>
            <person name="Liu Y."/>
            <person name="Liu Y.-S."/>
            <person name="Lopez J."/>
            <person name="Lozado R.J."/>
            <person name="Lu J."/>
            <person name="Madu R.C."/>
            <person name="Maheshwari M."/>
            <person name="Maheshwari R."/>
            <person name="Malloy K."/>
            <person name="Martinez E."/>
            <person name="Mathew T."/>
            <person name="Mercado I.C."/>
            <person name="Mercado C."/>
            <person name="Meyer B."/>
            <person name="Montgomery K."/>
            <person name="Morgan M.B."/>
            <person name="Munidasa M."/>
            <person name="Nazareth L.V."/>
            <person name="Nelson J."/>
            <person name="Ng B.M."/>
            <person name="Nguyen N.B."/>
            <person name="Nguyen P.Q."/>
            <person name="Nguyen T."/>
            <person name="Obregon M."/>
            <person name="Okwuonu G.O."/>
            <person name="Onwere C.G."/>
            <person name="Orozco G."/>
            <person name="Parra A."/>
            <person name="Patel S."/>
            <person name="Patil S."/>
            <person name="Perez A."/>
            <person name="Perez Y."/>
            <person name="Pham C."/>
            <person name="Primus E.L."/>
            <person name="Pu L.-L."/>
            <person name="Puazo M."/>
            <person name="Qin X."/>
            <person name="Quiroz J.B."/>
            <person name="Reese J."/>
            <person name="Richards S."/>
            <person name="Rives C.M."/>
            <person name="Robberts R."/>
            <person name="Ruiz S.J."/>
            <person name="Ruiz M.J."/>
            <person name="Santibanez J."/>
            <person name="Schneider B.W."/>
            <person name="Sisson I."/>
            <person name="Smith M."/>
            <person name="Sodergren E."/>
            <person name="Song X.-Z."/>
            <person name="Song B.B."/>
            <person name="Summersgill H."/>
            <person name="Thelus R."/>
            <person name="Thornton R.D."/>
            <person name="Trejos Z.Y."/>
            <person name="Usmani K."/>
            <person name="Vattathil S."/>
            <person name="Villasana D."/>
            <person name="Walker D.L."/>
            <person name="Wang S."/>
            <person name="Wang K."/>
            <person name="White C.S."/>
            <person name="Williams A.C."/>
            <person name="Williamson J."/>
            <person name="Wilson K."/>
            <person name="Woghiren I.O."/>
            <person name="Woodworth J.R."/>
            <person name="Worley K.C."/>
            <person name="Wright R.A."/>
            <person name="Wu W."/>
            <person name="Young L."/>
            <person name="Zhang L."/>
            <person name="Zhang J."/>
            <person name="Zhu Y."/>
            <person name="Muzny D.M."/>
            <person name="Weinstock G."/>
            <person name="Gibbs R.A."/>
        </authorList>
    </citation>
    <scope>NUCLEOTIDE SEQUENCE [LARGE SCALE GENOMIC DNA]</scope>
    <source>
        <strain evidence="11">LSR1</strain>
    </source>
</reference>